<evidence type="ECO:0000313" key="8">
    <source>
        <dbReference type="EMBL" id="KAK0628244.1"/>
    </source>
</evidence>
<feature type="transmembrane region" description="Helical" evidence="6">
    <location>
        <begin position="64"/>
        <end position="82"/>
    </location>
</feature>
<dbReference type="EMBL" id="JAULSR010000002">
    <property type="protein sequence ID" value="KAK0628244.1"/>
    <property type="molecule type" value="Genomic_DNA"/>
</dbReference>
<evidence type="ECO:0000256" key="1">
    <source>
        <dbReference type="ARBA" id="ARBA00004141"/>
    </source>
</evidence>
<evidence type="ECO:0000256" key="5">
    <source>
        <dbReference type="SAM" id="MobiDB-lite"/>
    </source>
</evidence>
<feature type="transmembrane region" description="Helical" evidence="6">
    <location>
        <begin position="475"/>
        <end position="495"/>
    </location>
</feature>
<feature type="transmembrane region" description="Helical" evidence="6">
    <location>
        <begin position="194"/>
        <end position="220"/>
    </location>
</feature>
<accession>A0AA39X6L0</accession>
<dbReference type="InterPro" id="IPR011701">
    <property type="entry name" value="MFS"/>
</dbReference>
<feature type="domain" description="Major facilitator superfamily (MFS) profile" evidence="7">
    <location>
        <begin position="71"/>
        <end position="535"/>
    </location>
</feature>
<dbReference type="PROSITE" id="PS50850">
    <property type="entry name" value="MFS"/>
    <property type="match status" value="1"/>
</dbReference>
<dbReference type="AlphaFoldDB" id="A0AA39X6L0"/>
<dbReference type="InterPro" id="IPR036259">
    <property type="entry name" value="MFS_trans_sf"/>
</dbReference>
<feature type="region of interest" description="Disordered" evidence="5">
    <location>
        <begin position="289"/>
        <end position="314"/>
    </location>
</feature>
<feature type="transmembrane region" description="Helical" evidence="6">
    <location>
        <begin position="416"/>
        <end position="434"/>
    </location>
</feature>
<dbReference type="Pfam" id="PF07690">
    <property type="entry name" value="MFS_1"/>
    <property type="match status" value="1"/>
</dbReference>
<evidence type="ECO:0000256" key="3">
    <source>
        <dbReference type="ARBA" id="ARBA00022989"/>
    </source>
</evidence>
<feature type="transmembrane region" description="Helical" evidence="6">
    <location>
        <begin position="335"/>
        <end position="357"/>
    </location>
</feature>
<evidence type="ECO:0000256" key="4">
    <source>
        <dbReference type="ARBA" id="ARBA00023136"/>
    </source>
</evidence>
<comment type="subcellular location">
    <subcellularLocation>
        <location evidence="1">Membrane</location>
        <topology evidence="1">Multi-pass membrane protein</topology>
    </subcellularLocation>
</comment>
<feature type="transmembrane region" description="Helical" evidence="6">
    <location>
        <begin position="440"/>
        <end position="463"/>
    </location>
</feature>
<dbReference type="Gene3D" id="1.20.1250.20">
    <property type="entry name" value="MFS general substrate transporter like domains"/>
    <property type="match status" value="1"/>
</dbReference>
<dbReference type="GO" id="GO:0016020">
    <property type="term" value="C:membrane"/>
    <property type="evidence" value="ECO:0007669"/>
    <property type="project" value="UniProtKB-SubCell"/>
</dbReference>
<name>A0AA39X6L0_9PEZI</name>
<keyword evidence="4 6" id="KW-0472">Membrane</keyword>
<reference evidence="8" key="1">
    <citation type="submission" date="2023-06" db="EMBL/GenBank/DDBJ databases">
        <title>Genome-scale phylogeny and comparative genomics of the fungal order Sordariales.</title>
        <authorList>
            <consortium name="Lawrence Berkeley National Laboratory"/>
            <person name="Hensen N."/>
            <person name="Bonometti L."/>
            <person name="Westerberg I."/>
            <person name="Brannstrom I.O."/>
            <person name="Guillou S."/>
            <person name="Cros-Aarteil S."/>
            <person name="Calhoun S."/>
            <person name="Haridas S."/>
            <person name="Kuo A."/>
            <person name="Mondo S."/>
            <person name="Pangilinan J."/>
            <person name="Riley R."/>
            <person name="LaButti K."/>
            <person name="Andreopoulos B."/>
            <person name="Lipzen A."/>
            <person name="Chen C."/>
            <person name="Yanf M."/>
            <person name="Daum C."/>
            <person name="Ng V."/>
            <person name="Clum A."/>
            <person name="Steindorff A."/>
            <person name="Ohm R."/>
            <person name="Martin F."/>
            <person name="Silar P."/>
            <person name="Natvig D."/>
            <person name="Lalanne C."/>
            <person name="Gautier V."/>
            <person name="Ament-velasquez S.L."/>
            <person name="Kruys A."/>
            <person name="Hutchinson M.I."/>
            <person name="Powell A.J."/>
            <person name="Barry K."/>
            <person name="Miller A.N."/>
            <person name="Grigoriev I.V."/>
            <person name="Debuchy R."/>
            <person name="Gladieux P."/>
            <person name="Thoren M.H."/>
            <person name="Johannesson H."/>
        </authorList>
    </citation>
    <scope>NUCLEOTIDE SEQUENCE</scope>
    <source>
        <strain evidence="8">SMH3391-2</strain>
    </source>
</reference>
<dbReference type="Proteomes" id="UP001174934">
    <property type="component" value="Unassembled WGS sequence"/>
</dbReference>
<keyword evidence="3 6" id="KW-1133">Transmembrane helix</keyword>
<feature type="transmembrane region" description="Helical" evidence="6">
    <location>
        <begin position="507"/>
        <end position="532"/>
    </location>
</feature>
<organism evidence="8 9">
    <name type="scientific">Bombardia bombarda</name>
    <dbReference type="NCBI Taxonomy" id="252184"/>
    <lineage>
        <taxon>Eukaryota</taxon>
        <taxon>Fungi</taxon>
        <taxon>Dikarya</taxon>
        <taxon>Ascomycota</taxon>
        <taxon>Pezizomycotina</taxon>
        <taxon>Sordariomycetes</taxon>
        <taxon>Sordariomycetidae</taxon>
        <taxon>Sordariales</taxon>
        <taxon>Lasiosphaeriaceae</taxon>
        <taxon>Bombardia</taxon>
    </lineage>
</organism>
<dbReference type="PANTHER" id="PTHR23507">
    <property type="entry name" value="ZGC:174356"/>
    <property type="match status" value="1"/>
</dbReference>
<feature type="transmembrane region" description="Helical" evidence="6">
    <location>
        <begin position="137"/>
        <end position="157"/>
    </location>
</feature>
<protein>
    <submittedName>
        <fullName evidence="8">Major facilitator superfamily domain-containing protein</fullName>
    </submittedName>
</protein>
<evidence type="ECO:0000259" key="7">
    <source>
        <dbReference type="PROSITE" id="PS50850"/>
    </source>
</evidence>
<evidence type="ECO:0000256" key="2">
    <source>
        <dbReference type="ARBA" id="ARBA00022692"/>
    </source>
</evidence>
<feature type="transmembrane region" description="Helical" evidence="6">
    <location>
        <begin position="166"/>
        <end position="188"/>
    </location>
</feature>
<feature type="transmembrane region" description="Helical" evidence="6">
    <location>
        <begin position="232"/>
        <end position="255"/>
    </location>
</feature>
<feature type="transmembrane region" description="Helical" evidence="6">
    <location>
        <begin position="377"/>
        <end position="404"/>
    </location>
</feature>
<sequence length="548" mass="59849">MTKYTDDGDERDDSSAILPTEQTRLLISTAITSQQQQQEADDDTTFTTTDDCLERRRARLRPRVVILTFSVLFLLALGQFVTSPAINAVMESIICRDMHPEVLGAGDSASRRNALFLFTDTVCKDDKVQSRLATLRGWANTFECIPGMIGAVPYGILSDRWGRKPVLALSMVGVCLSYVFNYAVFLFSGIVPLWLMWFSAVFMFIGGGAPVLTAMLYTFLADVVPVTERATAFFQLGAVFLTAQMIAGPLAGIMMGGNHPWRPLLVGLGMLVLGSLMIPAIPETVQLRNVQESRPEEQEVNDTSSEELDDPKPATSHMANLWRKARDGLAAVQHFILSNQSVSFLMISLIFLIIGRYSSEILLQYARNRYQWDWSEAAYLMTVLGATSLFNLLVIMPAATWLCLDYFRMSASAKDILLARISMTVLVVACLLIAAATNGWLLAVGLVGLGLGSGSPGLIRSVLNTLVEKHHVGMLNTLIGLMENIGLMMAGPILAKCFGVGKSRGGAWLGLPFIAAALFNCVTLLVLCIFRLPVSQASRRRLSVGSGI</sequence>
<keyword evidence="9" id="KW-1185">Reference proteome</keyword>
<feature type="transmembrane region" description="Helical" evidence="6">
    <location>
        <begin position="261"/>
        <end position="281"/>
    </location>
</feature>
<proteinExistence type="predicted"/>
<dbReference type="SUPFAM" id="SSF103473">
    <property type="entry name" value="MFS general substrate transporter"/>
    <property type="match status" value="1"/>
</dbReference>
<comment type="caution">
    <text evidence="8">The sequence shown here is derived from an EMBL/GenBank/DDBJ whole genome shotgun (WGS) entry which is preliminary data.</text>
</comment>
<dbReference type="GO" id="GO:0022857">
    <property type="term" value="F:transmembrane transporter activity"/>
    <property type="evidence" value="ECO:0007669"/>
    <property type="project" value="InterPro"/>
</dbReference>
<evidence type="ECO:0000256" key="6">
    <source>
        <dbReference type="SAM" id="Phobius"/>
    </source>
</evidence>
<dbReference type="InterPro" id="IPR020846">
    <property type="entry name" value="MFS_dom"/>
</dbReference>
<evidence type="ECO:0000313" key="9">
    <source>
        <dbReference type="Proteomes" id="UP001174934"/>
    </source>
</evidence>
<feature type="compositionally biased region" description="Acidic residues" evidence="5">
    <location>
        <begin position="298"/>
        <end position="309"/>
    </location>
</feature>
<dbReference type="PANTHER" id="PTHR23507:SF1">
    <property type="entry name" value="FI18259P1-RELATED"/>
    <property type="match status" value="1"/>
</dbReference>
<gene>
    <name evidence="8" type="ORF">B0T17DRAFT_146128</name>
</gene>
<keyword evidence="2 6" id="KW-0812">Transmembrane</keyword>